<proteinExistence type="predicted"/>
<evidence type="ECO:0000256" key="1">
    <source>
        <dbReference type="SAM" id="Coils"/>
    </source>
</evidence>
<feature type="coiled-coil region" evidence="1">
    <location>
        <begin position="76"/>
        <end position="103"/>
    </location>
</feature>
<keyword evidence="1" id="KW-0175">Coiled coil</keyword>
<protein>
    <recommendedName>
        <fullName evidence="3">DNA binding protein</fullName>
    </recommendedName>
</protein>
<evidence type="ECO:0000313" key="2">
    <source>
        <dbReference type="EMBL" id="WZE63421.1"/>
    </source>
</evidence>
<reference evidence="2" key="1">
    <citation type="submission" date="2023-10" db="EMBL/GenBank/DDBJ databases">
        <title>Two new lytic phages for Micrococcus sp. strain 1402.</title>
        <authorList>
            <person name="Petrzik K."/>
        </authorList>
    </citation>
    <scope>NUCLEOTIDE SEQUENCE</scope>
</reference>
<dbReference type="EMBL" id="OR756648">
    <property type="protein sequence ID" value="WZE63421.1"/>
    <property type="molecule type" value="Genomic_DNA"/>
</dbReference>
<evidence type="ECO:0008006" key="3">
    <source>
        <dbReference type="Google" id="ProtNLM"/>
    </source>
</evidence>
<organism evidence="2">
    <name type="scientific">Micrococcus phage Olihed</name>
    <dbReference type="NCBI Taxonomy" id="3092209"/>
    <lineage>
        <taxon>Viruses</taxon>
        <taxon>Duplodnaviria</taxon>
        <taxon>Heunggongvirae</taxon>
        <taxon>Uroviricota</taxon>
        <taxon>Caudoviricetes</taxon>
    </lineage>
</organism>
<accession>A0AAU6R642</accession>
<sequence length="256" mass="28117">MLKYTEEIIGHRVYLVFNDTYFTGCKRCGGTGHYSFDGISTVCYECGNVDSARLGLRVGTRADAVARSERLDRQQAKRDAARNKKAQEALAALEAAQAKLTEAHPEVGAFLASIDRDLERSPFLRSMADRFHSQDIVKWGFSSKQIAAVEKVIRDRQNDETAKATLGPVELGRRVIEGVVQSIKHYDGEYGLAIKMLVITTTGHKVFGTVPNALLEGRMSDDLVGQGVVFTATVEASRDDETFGIFKRPAKATLAA</sequence>
<name>A0AAU6R642_9CAUD</name>